<protein>
    <submittedName>
        <fullName evidence="2">Uncharacterized protein</fullName>
    </submittedName>
</protein>
<keyword evidence="3" id="KW-1185">Reference proteome</keyword>
<sequence length="71" mass="8165">MWKDTLTKWAEAEGEALRLELAKGTGSEEGTQQWDTLLDRLKYPTTGPQEQTVTVEETDPEDNDNMSRHRE</sequence>
<reference evidence="2" key="1">
    <citation type="journal article" date="2022" name="bioRxiv">
        <title>Sequencing and chromosome-scale assembly of the giantPleurodeles waltlgenome.</title>
        <authorList>
            <person name="Brown T."/>
            <person name="Elewa A."/>
            <person name="Iarovenko S."/>
            <person name="Subramanian E."/>
            <person name="Araus A.J."/>
            <person name="Petzold A."/>
            <person name="Susuki M."/>
            <person name="Suzuki K.-i.T."/>
            <person name="Hayashi T."/>
            <person name="Toyoda A."/>
            <person name="Oliveira C."/>
            <person name="Osipova E."/>
            <person name="Leigh N.D."/>
            <person name="Simon A."/>
            <person name="Yun M.H."/>
        </authorList>
    </citation>
    <scope>NUCLEOTIDE SEQUENCE</scope>
    <source>
        <strain evidence="2">20211129_DDA</strain>
        <tissue evidence="2">Liver</tissue>
    </source>
</reference>
<evidence type="ECO:0000313" key="2">
    <source>
        <dbReference type="EMBL" id="KAJ1177509.1"/>
    </source>
</evidence>
<evidence type="ECO:0000256" key="1">
    <source>
        <dbReference type="SAM" id="MobiDB-lite"/>
    </source>
</evidence>
<comment type="caution">
    <text evidence="2">The sequence shown here is derived from an EMBL/GenBank/DDBJ whole genome shotgun (WGS) entry which is preliminary data.</text>
</comment>
<feature type="compositionally biased region" description="Polar residues" evidence="1">
    <location>
        <begin position="46"/>
        <end position="55"/>
    </location>
</feature>
<accession>A0AAV7TMS2</accession>
<gene>
    <name evidence="2" type="ORF">NDU88_002764</name>
</gene>
<feature type="region of interest" description="Disordered" evidence="1">
    <location>
        <begin position="21"/>
        <end position="71"/>
    </location>
</feature>
<organism evidence="2 3">
    <name type="scientific">Pleurodeles waltl</name>
    <name type="common">Iberian ribbed newt</name>
    <dbReference type="NCBI Taxonomy" id="8319"/>
    <lineage>
        <taxon>Eukaryota</taxon>
        <taxon>Metazoa</taxon>
        <taxon>Chordata</taxon>
        <taxon>Craniata</taxon>
        <taxon>Vertebrata</taxon>
        <taxon>Euteleostomi</taxon>
        <taxon>Amphibia</taxon>
        <taxon>Batrachia</taxon>
        <taxon>Caudata</taxon>
        <taxon>Salamandroidea</taxon>
        <taxon>Salamandridae</taxon>
        <taxon>Pleurodelinae</taxon>
        <taxon>Pleurodeles</taxon>
    </lineage>
</organism>
<dbReference type="EMBL" id="JANPWB010000006">
    <property type="protein sequence ID" value="KAJ1177509.1"/>
    <property type="molecule type" value="Genomic_DNA"/>
</dbReference>
<dbReference type="Proteomes" id="UP001066276">
    <property type="component" value="Chromosome 3_2"/>
</dbReference>
<proteinExistence type="predicted"/>
<dbReference type="AlphaFoldDB" id="A0AAV7TMS2"/>
<evidence type="ECO:0000313" key="3">
    <source>
        <dbReference type="Proteomes" id="UP001066276"/>
    </source>
</evidence>
<name>A0AAV7TMS2_PLEWA</name>